<gene>
    <name evidence="1" type="ORF">NCTC9836_01376</name>
</gene>
<dbReference type="AlphaFoldDB" id="A0A381J7T0"/>
<protein>
    <submittedName>
        <fullName evidence="1">Uncharacterized protein</fullName>
    </submittedName>
</protein>
<proteinExistence type="predicted"/>
<dbReference type="Proteomes" id="UP000254664">
    <property type="component" value="Unassembled WGS sequence"/>
</dbReference>
<accession>A0A381J7T0</accession>
<name>A0A381J7T0_9CLOT</name>
<dbReference type="EMBL" id="UFWZ01000001">
    <property type="protein sequence ID" value="SUY47049.1"/>
    <property type="molecule type" value="Genomic_DNA"/>
</dbReference>
<reference evidence="1 2" key="1">
    <citation type="submission" date="2018-06" db="EMBL/GenBank/DDBJ databases">
        <authorList>
            <consortium name="Pathogen Informatics"/>
            <person name="Doyle S."/>
        </authorList>
    </citation>
    <scope>NUCLEOTIDE SEQUENCE [LARGE SCALE GENOMIC DNA]</scope>
    <source>
        <strain evidence="1 2">NCTC9836</strain>
    </source>
</reference>
<organism evidence="1 2">
    <name type="scientific">Clostridium putrefaciens</name>
    <dbReference type="NCBI Taxonomy" id="99675"/>
    <lineage>
        <taxon>Bacteria</taxon>
        <taxon>Bacillati</taxon>
        <taxon>Bacillota</taxon>
        <taxon>Clostridia</taxon>
        <taxon>Eubacteriales</taxon>
        <taxon>Clostridiaceae</taxon>
        <taxon>Clostridium</taxon>
    </lineage>
</organism>
<evidence type="ECO:0000313" key="1">
    <source>
        <dbReference type="EMBL" id="SUY47049.1"/>
    </source>
</evidence>
<dbReference type="RefSeq" id="WP_207658376.1">
    <property type="nucleotide sequence ID" value="NZ_UFWZ01000001.1"/>
</dbReference>
<evidence type="ECO:0000313" key="2">
    <source>
        <dbReference type="Proteomes" id="UP000254664"/>
    </source>
</evidence>
<keyword evidence="2" id="KW-1185">Reference proteome</keyword>
<sequence>MLKVNKNINLTGYSTIGKVQVVYLNASISTDGTSNANKSTTILNQDLYNKNKTEIRKDMSEFNDEVYKTEDEIIGGAVSE</sequence>